<dbReference type="CDD" id="cd20379">
    <property type="entry name" value="Tudor_dTUD-like"/>
    <property type="match status" value="1"/>
</dbReference>
<proteinExistence type="predicted"/>
<sequence>MNKVQTTIDPPPAWMPEHQFEAQFCGSDYDNFIYIRPADSASLQRYTKFRLTMDQQYSKLATNQLPEDEIVPNTYVVLKEDNSFHRVKVTDKDHLGFVRCIKIDEGTCAVACPRQIFPLTDEFRSTTCFAIKCKLMGLDIFDGLPHLELGFRLIKMSEIFSCQFYVVDVQGSMNGIPYVQMTRCGTDLKDAIQKFIPILCEPSMPKLECPFRGEVFHVNSKACAWFRQYSDDALAYKIAQTLQRYQKLENSRKIQMKLFGLHDTNVDQCESESSSRSSSLASFHNSNNTISTSVSQEVKKQISWKGSIFVTQYEEDLYRVKVTRLLQRNKVEVEFIDFGNRDTVSKSQLIPASTIDENLNFIPAQCLRGRIAGFYKINVSQFWRLMPSRSQPAVNIVIKNMKGDEENGMEIEIFRLHAETSISETWRASSPESLVLAWYNLKPAEENSTGATGIRNVSQSRLALEGRNLDHIQNSLAHLNFEPCRH</sequence>
<evidence type="ECO:0000313" key="3">
    <source>
        <dbReference type="Proteomes" id="UP000198287"/>
    </source>
</evidence>
<name>A0A226EVF3_FOLCA</name>
<feature type="domain" description="Tudor" evidence="1">
    <location>
        <begin position="68"/>
        <end position="124"/>
    </location>
</feature>
<dbReference type="SUPFAM" id="SSF63748">
    <property type="entry name" value="Tudor/PWWP/MBT"/>
    <property type="match status" value="2"/>
</dbReference>
<gene>
    <name evidence="2" type="ORF">Fcan01_03432</name>
</gene>
<evidence type="ECO:0000313" key="2">
    <source>
        <dbReference type="EMBL" id="OXA61583.1"/>
    </source>
</evidence>
<dbReference type="OrthoDB" id="9989103at2759"/>
<comment type="caution">
    <text evidence="2">The sequence shown here is derived from an EMBL/GenBank/DDBJ whole genome shotgun (WGS) entry which is preliminary data.</text>
</comment>
<dbReference type="AlphaFoldDB" id="A0A226EVF3"/>
<dbReference type="EMBL" id="LNIX01000001">
    <property type="protein sequence ID" value="OXA61583.1"/>
    <property type="molecule type" value="Genomic_DNA"/>
</dbReference>
<protein>
    <recommendedName>
        <fullName evidence="1">Tudor domain-containing protein</fullName>
    </recommendedName>
</protein>
<accession>A0A226EVF3</accession>
<dbReference type="InterPro" id="IPR002999">
    <property type="entry name" value="Tudor"/>
</dbReference>
<feature type="domain" description="Tudor" evidence="1">
    <location>
        <begin position="301"/>
        <end position="357"/>
    </location>
</feature>
<reference evidence="2 3" key="1">
    <citation type="submission" date="2015-12" db="EMBL/GenBank/DDBJ databases">
        <title>The genome of Folsomia candida.</title>
        <authorList>
            <person name="Faddeeva A."/>
            <person name="Derks M.F."/>
            <person name="Anvar Y."/>
            <person name="Smit S."/>
            <person name="Van Straalen N."/>
            <person name="Roelofs D."/>
        </authorList>
    </citation>
    <scope>NUCLEOTIDE SEQUENCE [LARGE SCALE GENOMIC DNA]</scope>
    <source>
        <strain evidence="2 3">VU population</strain>
        <tissue evidence="2">Whole body</tissue>
    </source>
</reference>
<organism evidence="2 3">
    <name type="scientific">Folsomia candida</name>
    <name type="common">Springtail</name>
    <dbReference type="NCBI Taxonomy" id="158441"/>
    <lineage>
        <taxon>Eukaryota</taxon>
        <taxon>Metazoa</taxon>
        <taxon>Ecdysozoa</taxon>
        <taxon>Arthropoda</taxon>
        <taxon>Hexapoda</taxon>
        <taxon>Collembola</taxon>
        <taxon>Entomobryomorpha</taxon>
        <taxon>Isotomoidea</taxon>
        <taxon>Isotomidae</taxon>
        <taxon>Proisotominae</taxon>
        <taxon>Folsomia</taxon>
    </lineage>
</organism>
<keyword evidence="3" id="KW-1185">Reference proteome</keyword>
<dbReference type="Proteomes" id="UP000198287">
    <property type="component" value="Unassembled WGS sequence"/>
</dbReference>
<dbReference type="Gene3D" id="2.30.30.140">
    <property type="match status" value="2"/>
</dbReference>
<evidence type="ECO:0000259" key="1">
    <source>
        <dbReference type="SMART" id="SM00333"/>
    </source>
</evidence>
<dbReference type="SMART" id="SM00333">
    <property type="entry name" value="TUDOR"/>
    <property type="match status" value="2"/>
</dbReference>
<dbReference type="Pfam" id="PF00567">
    <property type="entry name" value="TUDOR"/>
    <property type="match status" value="2"/>
</dbReference>